<proteinExistence type="predicted"/>
<evidence type="ECO:0000313" key="2">
    <source>
        <dbReference type="Proteomes" id="UP000037904"/>
    </source>
</evidence>
<dbReference type="EMBL" id="JXCE01000107">
    <property type="protein sequence ID" value="KPA41124.1"/>
    <property type="molecule type" value="Genomic_DNA"/>
</dbReference>
<gene>
    <name evidence="1" type="ORF">FLAG1_05985</name>
</gene>
<name>A0A0N0V6L1_FUSLA</name>
<sequence length="80" mass="8663">MEPNGMRIPGDASLQYEYLSPIGYSKSSRCGYCGSRGKSQSKREQNPCISPYPLITPNLSSFASGDICNNAGAYLVSLYT</sequence>
<comment type="caution">
    <text evidence="1">The sequence shown here is derived from an EMBL/GenBank/DDBJ whole genome shotgun (WGS) entry which is preliminary data.</text>
</comment>
<dbReference type="AlphaFoldDB" id="A0A0N0V6L1"/>
<organism evidence="1 2">
    <name type="scientific">Fusarium langsethiae</name>
    <dbReference type="NCBI Taxonomy" id="179993"/>
    <lineage>
        <taxon>Eukaryota</taxon>
        <taxon>Fungi</taxon>
        <taxon>Dikarya</taxon>
        <taxon>Ascomycota</taxon>
        <taxon>Pezizomycotina</taxon>
        <taxon>Sordariomycetes</taxon>
        <taxon>Hypocreomycetidae</taxon>
        <taxon>Hypocreales</taxon>
        <taxon>Nectriaceae</taxon>
        <taxon>Fusarium</taxon>
    </lineage>
</organism>
<dbReference type="Proteomes" id="UP000037904">
    <property type="component" value="Unassembled WGS sequence"/>
</dbReference>
<dbReference type="GO" id="GO:0016740">
    <property type="term" value="F:transferase activity"/>
    <property type="evidence" value="ECO:0007669"/>
    <property type="project" value="UniProtKB-KW"/>
</dbReference>
<accession>A0A0N0V6L1</accession>
<evidence type="ECO:0000313" key="1">
    <source>
        <dbReference type="EMBL" id="KPA41124.1"/>
    </source>
</evidence>
<keyword evidence="1" id="KW-0808">Transferase</keyword>
<keyword evidence="2" id="KW-1185">Reference proteome</keyword>
<protein>
    <submittedName>
        <fullName evidence="1">Arginine-trna-protein transferase</fullName>
    </submittedName>
</protein>
<reference evidence="1 2" key="1">
    <citation type="submission" date="2015-04" db="EMBL/GenBank/DDBJ databases">
        <title>The draft genome sequence of Fusarium langsethiae, a T-2/HT-2 mycotoxin producer.</title>
        <authorList>
            <person name="Lysoe E."/>
            <person name="Divon H.H."/>
            <person name="Terzi V."/>
            <person name="Orru L."/>
            <person name="Lamontanara A."/>
            <person name="Kolseth A.-K."/>
            <person name="Frandsen R.J."/>
            <person name="Nielsen K."/>
            <person name="Thrane U."/>
        </authorList>
    </citation>
    <scope>NUCLEOTIDE SEQUENCE [LARGE SCALE GENOMIC DNA]</scope>
    <source>
        <strain evidence="1 2">Fl201059</strain>
    </source>
</reference>